<dbReference type="InterPro" id="IPR011990">
    <property type="entry name" value="TPR-like_helical_dom_sf"/>
</dbReference>
<gene>
    <name evidence="3" type="ORF">SAMN04488528_1006136</name>
</gene>
<dbReference type="InterPro" id="IPR019734">
    <property type="entry name" value="TPR_rpt"/>
</dbReference>
<sequence>MEILSTGEKIKRARVYKGATLKDICEDKISVSKMSCIENNKVKPELWILEMVAEKLDININYLLKDVENQIKDNIAEIENKEFSNDLEEKTFYNLEYALEYKEYNLAFELMHILFHNYLINKSYENIQVNISRYYDICQKSGLTSNVLVYFKDMGRYFFANSEYSQAATYFENIIKLIRENKIQDKNEEAIAVYNKAICHTYLNEFDKTYLLVDDLMKIVDNVIKKCKKAIIYNFIADMQLKRGANDADEYEKIAFGLYDSVEDKIDALINSSLILIEIGKIETSLKYMNNAIELCKDNCEELLVEVLLICVENLLNNNLIEEAHKICDDALNHAIASNDVKYIERAYYFKSKILQGQDKCIESEMYMNLSLDALMKFGGKKEIYERYLDMGNMYFKLGEIGDSLKYFNLAINVEKKYKQKI</sequence>
<dbReference type="CDD" id="cd00093">
    <property type="entry name" value="HTH_XRE"/>
    <property type="match status" value="1"/>
</dbReference>
<dbReference type="Gene3D" id="1.10.260.40">
    <property type="entry name" value="lambda repressor-like DNA-binding domains"/>
    <property type="match status" value="1"/>
</dbReference>
<protein>
    <submittedName>
        <fullName evidence="3">Tetratricopeptide repeat-containing protein</fullName>
    </submittedName>
</protein>
<dbReference type="STRING" id="84698.SAMN04488528_1006136"/>
<evidence type="ECO:0000256" key="1">
    <source>
        <dbReference type="PROSITE-ProRule" id="PRU00339"/>
    </source>
</evidence>
<feature type="domain" description="HTH cro/C1-type" evidence="2">
    <location>
        <begin position="37"/>
        <end position="63"/>
    </location>
</feature>
<evidence type="ECO:0000313" key="4">
    <source>
        <dbReference type="Proteomes" id="UP000198619"/>
    </source>
</evidence>
<dbReference type="SUPFAM" id="SSF47413">
    <property type="entry name" value="lambda repressor-like DNA-binding domains"/>
    <property type="match status" value="1"/>
</dbReference>
<reference evidence="3 4" key="1">
    <citation type="submission" date="2016-10" db="EMBL/GenBank/DDBJ databases">
        <authorList>
            <person name="de Groot N.N."/>
        </authorList>
    </citation>
    <scope>NUCLEOTIDE SEQUENCE [LARGE SCALE GENOMIC DNA]</scope>
    <source>
        <strain evidence="3 4">DSM 12271</strain>
    </source>
</reference>
<accession>A0A1I0WWY6</accession>
<feature type="repeat" description="TPR" evidence="1">
    <location>
        <begin position="385"/>
        <end position="418"/>
    </location>
</feature>
<organism evidence="3 4">
    <name type="scientific">Clostridium frigidicarnis</name>
    <dbReference type="NCBI Taxonomy" id="84698"/>
    <lineage>
        <taxon>Bacteria</taxon>
        <taxon>Bacillati</taxon>
        <taxon>Bacillota</taxon>
        <taxon>Clostridia</taxon>
        <taxon>Eubacteriales</taxon>
        <taxon>Clostridiaceae</taxon>
        <taxon>Clostridium</taxon>
    </lineage>
</organism>
<dbReference type="RefSeq" id="WP_090039563.1">
    <property type="nucleotide sequence ID" value="NZ_FOKI01000006.1"/>
</dbReference>
<dbReference type="AlphaFoldDB" id="A0A1I0WWY6"/>
<dbReference type="SMART" id="SM00028">
    <property type="entry name" value="TPR"/>
    <property type="match status" value="4"/>
</dbReference>
<dbReference type="Proteomes" id="UP000198619">
    <property type="component" value="Unassembled WGS sequence"/>
</dbReference>
<dbReference type="PROSITE" id="PS50005">
    <property type="entry name" value="TPR"/>
    <property type="match status" value="1"/>
</dbReference>
<evidence type="ECO:0000313" key="3">
    <source>
        <dbReference type="EMBL" id="SFA93239.1"/>
    </source>
</evidence>
<keyword evidence="1" id="KW-0802">TPR repeat</keyword>
<dbReference type="PROSITE" id="PS50943">
    <property type="entry name" value="HTH_CROC1"/>
    <property type="match status" value="1"/>
</dbReference>
<dbReference type="InterPro" id="IPR001387">
    <property type="entry name" value="Cro/C1-type_HTH"/>
</dbReference>
<dbReference type="Gene3D" id="1.25.40.10">
    <property type="entry name" value="Tetratricopeptide repeat domain"/>
    <property type="match status" value="1"/>
</dbReference>
<dbReference type="GO" id="GO:0003677">
    <property type="term" value="F:DNA binding"/>
    <property type="evidence" value="ECO:0007669"/>
    <property type="project" value="InterPro"/>
</dbReference>
<dbReference type="InterPro" id="IPR010982">
    <property type="entry name" value="Lambda_DNA-bd_dom_sf"/>
</dbReference>
<proteinExistence type="predicted"/>
<dbReference type="EMBL" id="FOKI01000006">
    <property type="protein sequence ID" value="SFA93239.1"/>
    <property type="molecule type" value="Genomic_DNA"/>
</dbReference>
<name>A0A1I0WWY6_9CLOT</name>
<dbReference type="SUPFAM" id="SSF48452">
    <property type="entry name" value="TPR-like"/>
    <property type="match status" value="1"/>
</dbReference>
<evidence type="ECO:0000259" key="2">
    <source>
        <dbReference type="PROSITE" id="PS50943"/>
    </source>
</evidence>
<keyword evidence="4" id="KW-1185">Reference proteome</keyword>